<dbReference type="Proteomes" id="UP000438120">
    <property type="component" value="Unassembled WGS sequence"/>
</dbReference>
<evidence type="ECO:0000256" key="1">
    <source>
        <dbReference type="SAM" id="Phobius"/>
    </source>
</evidence>
<keyword evidence="3" id="KW-1185">Reference proteome</keyword>
<dbReference type="RefSeq" id="WP_154549301.1">
    <property type="nucleotide sequence ID" value="NZ_JBKZBZ010000022.1"/>
</dbReference>
<keyword evidence="1" id="KW-0472">Membrane</keyword>
<dbReference type="EMBL" id="VUMX01000028">
    <property type="protein sequence ID" value="MST87689.1"/>
    <property type="molecule type" value="Genomic_DNA"/>
</dbReference>
<accession>A0A6A8MFW8</accession>
<reference evidence="2 3" key="1">
    <citation type="submission" date="2019-08" db="EMBL/GenBank/DDBJ databases">
        <title>In-depth cultivation of the pig gut microbiome towards novel bacterial diversity and tailored functional studies.</title>
        <authorList>
            <person name="Wylensek D."/>
            <person name="Hitch T.C.A."/>
            <person name="Clavel T."/>
        </authorList>
    </citation>
    <scope>NUCLEOTIDE SEQUENCE [LARGE SCALE GENOMIC DNA]</scope>
    <source>
        <strain evidence="2 3">Bifido-178-WT-2B</strain>
    </source>
</reference>
<dbReference type="AlphaFoldDB" id="A0A6A8MFW8"/>
<gene>
    <name evidence="2" type="ORF">FYJ62_08685</name>
</gene>
<organism evidence="2 3">
    <name type="scientific">Lactobacillus porci</name>
    <dbReference type="NCBI Taxonomy" id="2012477"/>
    <lineage>
        <taxon>Bacteria</taxon>
        <taxon>Bacillati</taxon>
        <taxon>Bacillota</taxon>
        <taxon>Bacilli</taxon>
        <taxon>Lactobacillales</taxon>
        <taxon>Lactobacillaceae</taxon>
        <taxon>Lactobacillus</taxon>
    </lineage>
</organism>
<keyword evidence="1" id="KW-1133">Transmembrane helix</keyword>
<evidence type="ECO:0000313" key="2">
    <source>
        <dbReference type="EMBL" id="MST87689.1"/>
    </source>
</evidence>
<protein>
    <submittedName>
        <fullName evidence="2">Uncharacterized protein</fullName>
    </submittedName>
</protein>
<keyword evidence="1" id="KW-0812">Transmembrane</keyword>
<comment type="caution">
    <text evidence="2">The sequence shown here is derived from an EMBL/GenBank/DDBJ whole genome shotgun (WGS) entry which is preliminary data.</text>
</comment>
<sequence length="67" mass="6857">MTTLQQFAGAFGTSVTTAVVALSQAQAGSKGSVATAQGTRLALMLMLLFALVMLAAFFASTKDKQAD</sequence>
<evidence type="ECO:0000313" key="3">
    <source>
        <dbReference type="Proteomes" id="UP000438120"/>
    </source>
</evidence>
<proteinExistence type="predicted"/>
<feature type="transmembrane region" description="Helical" evidence="1">
    <location>
        <begin position="41"/>
        <end position="59"/>
    </location>
</feature>
<name>A0A6A8MFW8_9LACO</name>